<evidence type="ECO:0000313" key="3">
    <source>
        <dbReference type="Proteomes" id="UP000598633"/>
    </source>
</evidence>
<dbReference type="EMBL" id="JACXWA010000121">
    <property type="protein sequence ID" value="MBD3871236.1"/>
    <property type="molecule type" value="Genomic_DNA"/>
</dbReference>
<dbReference type="InterPro" id="IPR003729">
    <property type="entry name" value="Bi_nuclease_dom"/>
</dbReference>
<dbReference type="PANTHER" id="PTHR15160">
    <property type="entry name" value="VON HIPPEL-LINDAU PROTEIN"/>
    <property type="match status" value="1"/>
</dbReference>
<comment type="caution">
    <text evidence="2">The sequence shown here is derived from an EMBL/GenBank/DDBJ whole genome shotgun (WGS) entry which is preliminary data.</text>
</comment>
<dbReference type="AlphaFoldDB" id="A0A8J7C5U5"/>
<protein>
    <submittedName>
        <fullName evidence="2">Bifunctional nuclease family protein</fullName>
    </submittedName>
</protein>
<organism evidence="2 3">
    <name type="scientific">Candidatus Sulfomarinibacter kjeldsenii</name>
    <dbReference type="NCBI Taxonomy" id="2885994"/>
    <lineage>
        <taxon>Bacteria</taxon>
        <taxon>Pseudomonadati</taxon>
        <taxon>Acidobacteriota</taxon>
        <taxon>Thermoanaerobaculia</taxon>
        <taxon>Thermoanaerobaculales</taxon>
        <taxon>Candidatus Sulfomarinibacteraceae</taxon>
        <taxon>Candidatus Sulfomarinibacter</taxon>
    </lineage>
</organism>
<proteinExistence type="predicted"/>
<dbReference type="InterPro" id="IPR036104">
    <property type="entry name" value="BFN_sf"/>
</dbReference>
<dbReference type="Gene3D" id="3.10.690.10">
    <property type="entry name" value="Bifunctional nuclease domain"/>
    <property type="match status" value="1"/>
</dbReference>
<name>A0A8J7C5U5_9BACT</name>
<sequence length="166" mass="18015">MSVNTDTSPPVLMTVRGLVMDPASNSPVVILENSESTAFLPIWIGVCEANSIALEIEGVETPRPMTHDLVQDLLATAGCSVDHIFIHTLDENVFIASIQLRDSSAATHQVDSRPSDAIALALRAKAEILVDPSVLERAVIGESSTEETLRSILEKMRPEDMGEYEM</sequence>
<dbReference type="SUPFAM" id="SSF103256">
    <property type="entry name" value="Hypothetical protein TM0160"/>
    <property type="match status" value="1"/>
</dbReference>
<gene>
    <name evidence="2" type="ORF">IFJ97_07755</name>
</gene>
<evidence type="ECO:0000259" key="1">
    <source>
        <dbReference type="PROSITE" id="PS51658"/>
    </source>
</evidence>
<dbReference type="PANTHER" id="PTHR15160:SF1">
    <property type="entry name" value="VON HIPPEL-LINDAU DISEASE TUMOR SUPPRESSOR"/>
    <property type="match status" value="1"/>
</dbReference>
<accession>A0A8J7C5U5</accession>
<dbReference type="PROSITE" id="PS51658">
    <property type="entry name" value="BFN"/>
    <property type="match status" value="1"/>
</dbReference>
<evidence type="ECO:0000313" key="2">
    <source>
        <dbReference type="EMBL" id="MBD3871236.1"/>
    </source>
</evidence>
<reference evidence="2 3" key="1">
    <citation type="submission" date="2020-08" db="EMBL/GenBank/DDBJ databases">
        <title>Acidobacteriota in marine sediments use diverse sulfur dissimilation pathways.</title>
        <authorList>
            <person name="Wasmund K."/>
        </authorList>
    </citation>
    <scope>NUCLEOTIDE SEQUENCE [LARGE SCALE GENOMIC DNA]</scope>
    <source>
        <strain evidence="2">MAG AM3-A</strain>
    </source>
</reference>
<dbReference type="GO" id="GO:0004518">
    <property type="term" value="F:nuclease activity"/>
    <property type="evidence" value="ECO:0007669"/>
    <property type="project" value="InterPro"/>
</dbReference>
<dbReference type="Proteomes" id="UP000598633">
    <property type="component" value="Unassembled WGS sequence"/>
</dbReference>
<feature type="domain" description="BFN" evidence="1">
    <location>
        <begin position="10"/>
        <end position="142"/>
    </location>
</feature>
<dbReference type="Pfam" id="PF02577">
    <property type="entry name" value="BFN_dom"/>
    <property type="match status" value="1"/>
</dbReference>